<evidence type="ECO:0000313" key="1">
    <source>
        <dbReference type="EMBL" id="KGD61601.1"/>
    </source>
</evidence>
<dbReference type="SUPFAM" id="SSF53335">
    <property type="entry name" value="S-adenosyl-L-methionine-dependent methyltransferases"/>
    <property type="match status" value="1"/>
</dbReference>
<organism evidence="1 2">
    <name type="scientific">Alcanivorax jadensis T9</name>
    <dbReference type="NCBI Taxonomy" id="1177181"/>
    <lineage>
        <taxon>Bacteria</taxon>
        <taxon>Pseudomonadati</taxon>
        <taxon>Pseudomonadota</taxon>
        <taxon>Gammaproteobacteria</taxon>
        <taxon>Oceanospirillales</taxon>
        <taxon>Alcanivoracaceae</taxon>
        <taxon>Alcanivorax</taxon>
    </lineage>
</organism>
<gene>
    <name evidence="1" type="ORF">T9A_01550</name>
</gene>
<dbReference type="PIRSF" id="PIRSF003085">
    <property type="entry name" value="CMAS"/>
    <property type="match status" value="1"/>
</dbReference>
<dbReference type="Pfam" id="PF02353">
    <property type="entry name" value="CMAS"/>
    <property type="match status" value="1"/>
</dbReference>
<dbReference type="RefSeq" id="WP_084573431.1">
    <property type="nucleotide sequence ID" value="NZ_ARXU01000004.1"/>
</dbReference>
<protein>
    <recommendedName>
        <fullName evidence="3">Cyclopropane-fatty-acyl-phospholipid synthase</fullName>
    </recommendedName>
</protein>
<sequence>MMIQMAESGLLPDALVRFGIRRLLGKRLEQERQKHNRDDLESSLKQGPVAVGQNEANEQHYEVDSRFYEQVLGPYLKYSSAYWPDGVNDLAEAERAMLAMTCERAELDNGQEILEMGCGWGSLTLWMAEHYPGSRITAISNSASQKAFIMGRAKEKGLTNVRVITADASLFQPDQPFDRVVSVEMFEHMRNHSTLMARIHDWLKPGGKLFIHVFCHLNLTYLFEDEGSSDWMARYFFTGGMMPSYDWLPHCAGKLEEEQRWAVNGTHYARTLEGWLELADQKQSRLIPLLDEVYGKGNGKVWLQRWRMFFMACAELFDYRDGEEWFVAHYLFSRPANTAD</sequence>
<dbReference type="InterPro" id="IPR029063">
    <property type="entry name" value="SAM-dependent_MTases_sf"/>
</dbReference>
<comment type="caution">
    <text evidence="1">The sequence shown here is derived from an EMBL/GenBank/DDBJ whole genome shotgun (WGS) entry which is preliminary data.</text>
</comment>
<dbReference type="CDD" id="cd02440">
    <property type="entry name" value="AdoMet_MTases"/>
    <property type="match status" value="1"/>
</dbReference>
<accession>A0ABR4WDN4</accession>
<evidence type="ECO:0000313" key="2">
    <source>
        <dbReference type="Proteomes" id="UP000029443"/>
    </source>
</evidence>
<dbReference type="PANTHER" id="PTHR43832">
    <property type="match status" value="1"/>
</dbReference>
<proteinExistence type="predicted"/>
<dbReference type="InterPro" id="IPR003333">
    <property type="entry name" value="CMAS"/>
</dbReference>
<dbReference type="PANTHER" id="PTHR43832:SF1">
    <property type="entry name" value="S-ADENOSYL-L-METHIONINE-DEPENDENT METHYLTRANSFERASES SUPERFAMILY PROTEIN"/>
    <property type="match status" value="1"/>
</dbReference>
<name>A0ABR4WDN4_9GAMM</name>
<dbReference type="EMBL" id="ARXU01000004">
    <property type="protein sequence ID" value="KGD61601.1"/>
    <property type="molecule type" value="Genomic_DNA"/>
</dbReference>
<dbReference type="Proteomes" id="UP000029443">
    <property type="component" value="Unassembled WGS sequence"/>
</dbReference>
<keyword evidence="2" id="KW-1185">Reference proteome</keyword>
<dbReference type="Gene3D" id="3.40.50.150">
    <property type="entry name" value="Vaccinia Virus protein VP39"/>
    <property type="match status" value="1"/>
</dbReference>
<evidence type="ECO:0008006" key="3">
    <source>
        <dbReference type="Google" id="ProtNLM"/>
    </source>
</evidence>
<reference evidence="1 2" key="1">
    <citation type="submission" date="2012-09" db="EMBL/GenBank/DDBJ databases">
        <title>Genome Sequence of alkane-degrading Bacterium Alcanivorax jadensis T9.</title>
        <authorList>
            <person name="Lai Q."/>
            <person name="Shao Z."/>
        </authorList>
    </citation>
    <scope>NUCLEOTIDE SEQUENCE [LARGE SCALE GENOMIC DNA]</scope>
    <source>
        <strain evidence="1 2">T9</strain>
    </source>
</reference>